<dbReference type="PROSITE" id="PS50048">
    <property type="entry name" value="ZN2_CY6_FUNGAL_2"/>
    <property type="match status" value="1"/>
</dbReference>
<dbReference type="AlphaFoldDB" id="A0A6A6TZ06"/>
<keyword evidence="5" id="KW-0804">Transcription</keyword>
<evidence type="ECO:0000313" key="10">
    <source>
        <dbReference type="Proteomes" id="UP000799302"/>
    </source>
</evidence>
<sequence>METEQRRRRRPALSCVACRRRKIKCNRSNPCAHCITTKSQCTYSVHHNGPAVQRRHRQSSSHGQSNEQLHEHAAASLGPPLAMIAATAHNHTRPKQNTTSIQTPRYSQDSREDLSDLMQRVQRLENASTSDSVELSTETGRDILSRQAGLQGSQTVLNKSRALRWIHLMGMAPEVHSTIKANETLESNKAQESLGQATQIRALLTDIGDLLQQCKLLARSIKVGHPSRGLVEPGFRFVRPSRLAADKMVELYFQSFEPSFRILHEPTFMREYQQFWDQSEISTPDLSLKVLLVVGIGSSLCDHADQDPLFLFTVHQCIYTAQMWLAGPVKKTRVDIIGIQIHCLMIIASQLFSIGGDLMWMSMGSLIHRAMQIAMHRDPKYLPAMSALQAELRRRLWATILEMTVQSSLDSGMPARISFEEFDTNPPANINDAEIEDSTTTVESKPGQVYTATSMQLVLLDSLPTRLRIIRLLNGLNSDISYSEVMKLSVEMTDAYQKLGSFIVANSDSGLTTFQRNLLHYLLRRFMIPLHCLFISKARMNPVFSYSLKANLDAAMTLVSPESDQEFSRLMATGGGMFREGIIYAYTAISIELIAQTNVQRLDGTLSQVSPHREILKSAIKEQVSLSLDRIRQGETNIKSHMFLSMVLAQVEALETNNTLEQKIALSARDRLQLCHDTLLPQVESTSSNTPLEYARPGSMNFGMEMDSYGLDLDMDFLFPGLRFSNT</sequence>
<dbReference type="CDD" id="cd12148">
    <property type="entry name" value="fungal_TF_MHR"/>
    <property type="match status" value="1"/>
</dbReference>
<organism evidence="9 10">
    <name type="scientific">Microthyrium microscopicum</name>
    <dbReference type="NCBI Taxonomy" id="703497"/>
    <lineage>
        <taxon>Eukaryota</taxon>
        <taxon>Fungi</taxon>
        <taxon>Dikarya</taxon>
        <taxon>Ascomycota</taxon>
        <taxon>Pezizomycotina</taxon>
        <taxon>Dothideomycetes</taxon>
        <taxon>Dothideomycetes incertae sedis</taxon>
        <taxon>Microthyriales</taxon>
        <taxon>Microthyriaceae</taxon>
        <taxon>Microthyrium</taxon>
    </lineage>
</organism>
<reference evidence="9" key="1">
    <citation type="journal article" date="2020" name="Stud. Mycol.">
        <title>101 Dothideomycetes genomes: a test case for predicting lifestyles and emergence of pathogens.</title>
        <authorList>
            <person name="Haridas S."/>
            <person name="Albert R."/>
            <person name="Binder M."/>
            <person name="Bloem J."/>
            <person name="Labutti K."/>
            <person name="Salamov A."/>
            <person name="Andreopoulos B."/>
            <person name="Baker S."/>
            <person name="Barry K."/>
            <person name="Bills G."/>
            <person name="Bluhm B."/>
            <person name="Cannon C."/>
            <person name="Castanera R."/>
            <person name="Culley D."/>
            <person name="Daum C."/>
            <person name="Ezra D."/>
            <person name="Gonzalez J."/>
            <person name="Henrissat B."/>
            <person name="Kuo A."/>
            <person name="Liang C."/>
            <person name="Lipzen A."/>
            <person name="Lutzoni F."/>
            <person name="Magnuson J."/>
            <person name="Mondo S."/>
            <person name="Nolan M."/>
            <person name="Ohm R."/>
            <person name="Pangilinan J."/>
            <person name="Park H.-J."/>
            <person name="Ramirez L."/>
            <person name="Alfaro M."/>
            <person name="Sun H."/>
            <person name="Tritt A."/>
            <person name="Yoshinaga Y."/>
            <person name="Zwiers L.-H."/>
            <person name="Turgeon B."/>
            <person name="Goodwin S."/>
            <person name="Spatafora J."/>
            <person name="Crous P."/>
            <person name="Grigoriev I."/>
        </authorList>
    </citation>
    <scope>NUCLEOTIDE SEQUENCE</scope>
    <source>
        <strain evidence="9">CBS 115976</strain>
    </source>
</reference>
<dbReference type="GO" id="GO:0000978">
    <property type="term" value="F:RNA polymerase II cis-regulatory region sequence-specific DNA binding"/>
    <property type="evidence" value="ECO:0007669"/>
    <property type="project" value="TreeGrafter"/>
</dbReference>
<evidence type="ECO:0000256" key="3">
    <source>
        <dbReference type="ARBA" id="ARBA00023015"/>
    </source>
</evidence>
<feature type="region of interest" description="Disordered" evidence="7">
    <location>
        <begin position="90"/>
        <end position="112"/>
    </location>
</feature>
<dbReference type="GO" id="GO:0001228">
    <property type="term" value="F:DNA-binding transcription activator activity, RNA polymerase II-specific"/>
    <property type="evidence" value="ECO:0007669"/>
    <property type="project" value="TreeGrafter"/>
</dbReference>
<dbReference type="Pfam" id="PF00172">
    <property type="entry name" value="Zn_clus"/>
    <property type="match status" value="1"/>
</dbReference>
<dbReference type="GO" id="GO:0006351">
    <property type="term" value="P:DNA-templated transcription"/>
    <property type="evidence" value="ECO:0007669"/>
    <property type="project" value="InterPro"/>
</dbReference>
<dbReference type="Proteomes" id="UP000799302">
    <property type="component" value="Unassembled WGS sequence"/>
</dbReference>
<gene>
    <name evidence="9" type="ORF">BT63DRAFT_464183</name>
</gene>
<dbReference type="CDD" id="cd00067">
    <property type="entry name" value="GAL4"/>
    <property type="match status" value="1"/>
</dbReference>
<keyword evidence="2" id="KW-0862">Zinc</keyword>
<accession>A0A6A6TZ06</accession>
<dbReference type="Pfam" id="PF04082">
    <property type="entry name" value="Fungal_trans"/>
    <property type="match status" value="1"/>
</dbReference>
<dbReference type="InterPro" id="IPR007219">
    <property type="entry name" value="XnlR_reg_dom"/>
</dbReference>
<evidence type="ECO:0000256" key="2">
    <source>
        <dbReference type="ARBA" id="ARBA00022833"/>
    </source>
</evidence>
<dbReference type="SMART" id="SM00906">
    <property type="entry name" value="Fungal_trans"/>
    <property type="match status" value="1"/>
</dbReference>
<keyword evidence="6" id="KW-0539">Nucleus</keyword>
<dbReference type="Gene3D" id="4.10.240.10">
    <property type="entry name" value="Zn(2)-C6 fungal-type DNA-binding domain"/>
    <property type="match status" value="1"/>
</dbReference>
<dbReference type="SUPFAM" id="SSF57701">
    <property type="entry name" value="Zn2/Cys6 DNA-binding domain"/>
    <property type="match status" value="1"/>
</dbReference>
<proteinExistence type="predicted"/>
<dbReference type="GO" id="GO:0005634">
    <property type="term" value="C:nucleus"/>
    <property type="evidence" value="ECO:0007669"/>
    <property type="project" value="TreeGrafter"/>
</dbReference>
<keyword evidence="10" id="KW-1185">Reference proteome</keyword>
<keyword evidence="3" id="KW-0805">Transcription regulation</keyword>
<evidence type="ECO:0000313" key="9">
    <source>
        <dbReference type="EMBL" id="KAF2664930.1"/>
    </source>
</evidence>
<keyword evidence="4" id="KW-0238">DNA-binding</keyword>
<evidence type="ECO:0000256" key="4">
    <source>
        <dbReference type="ARBA" id="ARBA00023125"/>
    </source>
</evidence>
<name>A0A6A6TZ06_9PEZI</name>
<evidence type="ECO:0000256" key="6">
    <source>
        <dbReference type="ARBA" id="ARBA00023242"/>
    </source>
</evidence>
<dbReference type="OrthoDB" id="4337792at2759"/>
<dbReference type="InterPro" id="IPR036864">
    <property type="entry name" value="Zn2-C6_fun-type_DNA-bd_sf"/>
</dbReference>
<protein>
    <recommendedName>
        <fullName evidence="8">Zn(2)-C6 fungal-type domain-containing protein</fullName>
    </recommendedName>
</protein>
<dbReference type="EMBL" id="MU004241">
    <property type="protein sequence ID" value="KAF2664930.1"/>
    <property type="molecule type" value="Genomic_DNA"/>
</dbReference>
<dbReference type="PANTHER" id="PTHR31944">
    <property type="entry name" value="HEME-RESPONSIVE ZINC FINGER TRANSCRIPTION FACTOR HAP1"/>
    <property type="match status" value="1"/>
</dbReference>
<keyword evidence="1" id="KW-0479">Metal-binding</keyword>
<dbReference type="PANTHER" id="PTHR31944:SF131">
    <property type="entry name" value="HEME-RESPONSIVE ZINC FINGER TRANSCRIPTION FACTOR HAP1"/>
    <property type="match status" value="1"/>
</dbReference>
<evidence type="ECO:0000259" key="8">
    <source>
        <dbReference type="PROSITE" id="PS50048"/>
    </source>
</evidence>
<dbReference type="GO" id="GO:0008270">
    <property type="term" value="F:zinc ion binding"/>
    <property type="evidence" value="ECO:0007669"/>
    <property type="project" value="InterPro"/>
</dbReference>
<evidence type="ECO:0000256" key="7">
    <source>
        <dbReference type="SAM" id="MobiDB-lite"/>
    </source>
</evidence>
<feature type="domain" description="Zn(2)-C6 fungal-type" evidence="8">
    <location>
        <begin position="14"/>
        <end position="43"/>
    </location>
</feature>
<dbReference type="PROSITE" id="PS00463">
    <property type="entry name" value="ZN2_CY6_FUNGAL_1"/>
    <property type="match status" value="1"/>
</dbReference>
<feature type="region of interest" description="Disordered" evidence="7">
    <location>
        <begin position="50"/>
        <end position="70"/>
    </location>
</feature>
<dbReference type="InterPro" id="IPR051430">
    <property type="entry name" value="Fungal_TF_Env_Response"/>
</dbReference>
<evidence type="ECO:0000256" key="5">
    <source>
        <dbReference type="ARBA" id="ARBA00023163"/>
    </source>
</evidence>
<evidence type="ECO:0000256" key="1">
    <source>
        <dbReference type="ARBA" id="ARBA00022723"/>
    </source>
</evidence>
<dbReference type="SMART" id="SM00066">
    <property type="entry name" value="GAL4"/>
    <property type="match status" value="1"/>
</dbReference>
<dbReference type="InterPro" id="IPR001138">
    <property type="entry name" value="Zn2Cys6_DnaBD"/>
</dbReference>
<feature type="compositionally biased region" description="Polar residues" evidence="7">
    <location>
        <begin position="95"/>
        <end position="107"/>
    </location>
</feature>